<dbReference type="InterPro" id="IPR050639">
    <property type="entry name" value="SSR_resolvase"/>
</dbReference>
<evidence type="ECO:0000259" key="8">
    <source>
        <dbReference type="PROSITE" id="PS51737"/>
    </source>
</evidence>
<dbReference type="PANTHER" id="PTHR30461:SF23">
    <property type="entry name" value="DNA RECOMBINASE-RELATED"/>
    <property type="match status" value="1"/>
</dbReference>
<dbReference type="GO" id="GO:0000150">
    <property type="term" value="F:DNA strand exchange activity"/>
    <property type="evidence" value="ECO:0007669"/>
    <property type="project" value="InterPro"/>
</dbReference>
<proteinExistence type="predicted"/>
<dbReference type="Proteomes" id="UP000034471">
    <property type="component" value="Unassembled WGS sequence"/>
</dbReference>
<evidence type="ECO:0000256" key="4">
    <source>
        <dbReference type="PIRSR" id="PIRSR606118-50"/>
    </source>
</evidence>
<dbReference type="Pfam" id="PF00239">
    <property type="entry name" value="Resolvase"/>
    <property type="match status" value="1"/>
</dbReference>
<reference evidence="9 10" key="1">
    <citation type="journal article" date="2015" name="Nature">
        <title>rRNA introns, odd ribosomes, and small enigmatic genomes across a large radiation of phyla.</title>
        <authorList>
            <person name="Brown C.T."/>
            <person name="Hug L.A."/>
            <person name="Thomas B.C."/>
            <person name="Sharon I."/>
            <person name="Castelle C.J."/>
            <person name="Singh A."/>
            <person name="Wilkins M.J."/>
            <person name="Williams K.H."/>
            <person name="Banfield J.F."/>
        </authorList>
    </citation>
    <scope>NUCLEOTIDE SEQUENCE [LARGE SCALE GENOMIC DNA]</scope>
</reference>
<feature type="domain" description="Recombinase" evidence="8">
    <location>
        <begin position="160"/>
        <end position="269"/>
    </location>
</feature>
<sequence>MKSILYCRVSSKEQEETGYSLPAQEKLLSGYSERTGYSVDKVFAISESASGKKQREVFTQMMQYVQKQGLKIIICEKVDRLTRSFKDAVMIDEWLEEDEERQVHLVKDSLVLHKNSRSQEKLNWGIRILFAKNYIDNLSEEVKKGQKEKIAQGWLPTKPPVGYKTVGEKGHKIILIEEEKAVMVKKMFELYASGNYSIKRLTLTMFEEGLRSYHGVKLVKSRVHRLLREPFYTGKMRWNGQIYDGKHEPIITQELYDKVQNMLTGKTTPKLTRHDYLFNRLCRCATCGGLTTWESQRGGLVYGHCNHYHECTQETWVREEKVEEQIIDGFDKLVIKNQRVSEWIKKALKESHADETVYHSTTVEELNQRYEQIKKRLDKLYDDKLDEKITLDFYNQKFKQYTGEKDTVLETIKKHSQASNGYFNFGINFYELSQRAKQIYMTAKEKGLAEEQRCLIRLVFTDLKLDEGKLLYDYTKAFKILAQAVKETNCSKVDKIDKFESESFEHQEKSNVTEQKGSLLPSRPIWLPGVDSNHEP</sequence>
<evidence type="ECO:0000256" key="2">
    <source>
        <dbReference type="ARBA" id="ARBA00023125"/>
    </source>
</evidence>
<dbReference type="EMBL" id="LBTJ01000030">
    <property type="protein sequence ID" value="KKQ37600.1"/>
    <property type="molecule type" value="Genomic_DNA"/>
</dbReference>
<gene>
    <name evidence="9" type="ORF">US54_C0030G0007</name>
</gene>
<dbReference type="CDD" id="cd00338">
    <property type="entry name" value="Ser_Recombinase"/>
    <property type="match status" value="1"/>
</dbReference>
<dbReference type="InterPro" id="IPR006118">
    <property type="entry name" value="Recombinase_CS"/>
</dbReference>
<evidence type="ECO:0000256" key="1">
    <source>
        <dbReference type="ARBA" id="ARBA00022908"/>
    </source>
</evidence>
<dbReference type="GO" id="GO:0015074">
    <property type="term" value="P:DNA integration"/>
    <property type="evidence" value="ECO:0007669"/>
    <property type="project" value="UniProtKB-KW"/>
</dbReference>
<dbReference type="PROSITE" id="PS00397">
    <property type="entry name" value="RECOMBINASES_1"/>
    <property type="match status" value="1"/>
</dbReference>
<name>A0A0G0HGG5_9BACT</name>
<evidence type="ECO:0000256" key="6">
    <source>
        <dbReference type="SAM" id="MobiDB-lite"/>
    </source>
</evidence>
<dbReference type="SUPFAM" id="SSF53041">
    <property type="entry name" value="Resolvase-like"/>
    <property type="match status" value="1"/>
</dbReference>
<dbReference type="InterPro" id="IPR038109">
    <property type="entry name" value="DNA_bind_recomb_sf"/>
</dbReference>
<dbReference type="Gene3D" id="3.90.1750.20">
    <property type="entry name" value="Putative Large Serine Recombinase, Chain B, Domain 2"/>
    <property type="match status" value="1"/>
</dbReference>
<dbReference type="PROSITE" id="PS51737">
    <property type="entry name" value="RECOMBINASE_DNA_BIND"/>
    <property type="match status" value="1"/>
</dbReference>
<comment type="caution">
    <text evidence="9">The sequence shown here is derived from an EMBL/GenBank/DDBJ whole genome shotgun (WGS) entry which is preliminary data.</text>
</comment>
<feature type="region of interest" description="Disordered" evidence="6">
    <location>
        <begin position="503"/>
        <end position="536"/>
    </location>
</feature>
<keyword evidence="2" id="KW-0238">DNA-binding</keyword>
<keyword evidence="1" id="KW-0229">DNA integration</keyword>
<dbReference type="PANTHER" id="PTHR30461">
    <property type="entry name" value="DNA-INVERTASE FROM LAMBDOID PROPHAGE"/>
    <property type="match status" value="1"/>
</dbReference>
<dbReference type="Gene3D" id="3.40.50.1390">
    <property type="entry name" value="Resolvase, N-terminal catalytic domain"/>
    <property type="match status" value="1"/>
</dbReference>
<dbReference type="SMART" id="SM00857">
    <property type="entry name" value="Resolvase"/>
    <property type="match status" value="1"/>
</dbReference>
<evidence type="ECO:0000259" key="7">
    <source>
        <dbReference type="PROSITE" id="PS51736"/>
    </source>
</evidence>
<feature type="active site" description="O-(5'-phospho-DNA)-serine intermediate" evidence="4 5">
    <location>
        <position position="10"/>
    </location>
</feature>
<evidence type="ECO:0000256" key="3">
    <source>
        <dbReference type="ARBA" id="ARBA00023172"/>
    </source>
</evidence>
<feature type="domain" description="Resolvase/invertase-type recombinase catalytic" evidence="7">
    <location>
        <begin position="2"/>
        <end position="153"/>
    </location>
</feature>
<keyword evidence="3" id="KW-0233">DNA recombination</keyword>
<accession>A0A0G0HGG5</accession>
<evidence type="ECO:0000256" key="5">
    <source>
        <dbReference type="PROSITE-ProRule" id="PRU10137"/>
    </source>
</evidence>
<evidence type="ECO:0000313" key="9">
    <source>
        <dbReference type="EMBL" id="KKQ37600.1"/>
    </source>
</evidence>
<evidence type="ECO:0000313" key="10">
    <source>
        <dbReference type="Proteomes" id="UP000034471"/>
    </source>
</evidence>
<dbReference type="PROSITE" id="PS51736">
    <property type="entry name" value="RECOMBINASES_3"/>
    <property type="match status" value="1"/>
</dbReference>
<dbReference type="Pfam" id="PF07508">
    <property type="entry name" value="Recombinase"/>
    <property type="match status" value="1"/>
</dbReference>
<dbReference type="GO" id="GO:0003677">
    <property type="term" value="F:DNA binding"/>
    <property type="evidence" value="ECO:0007669"/>
    <property type="project" value="UniProtKB-KW"/>
</dbReference>
<dbReference type="InterPro" id="IPR006119">
    <property type="entry name" value="Resolv_N"/>
</dbReference>
<organism evidence="9 10">
    <name type="scientific">Candidatus Roizmanbacteria bacterium GW2011_GWA2_37_7</name>
    <dbReference type="NCBI Taxonomy" id="1618481"/>
    <lineage>
        <taxon>Bacteria</taxon>
        <taxon>Candidatus Roizmaniibacteriota</taxon>
    </lineage>
</organism>
<dbReference type="InterPro" id="IPR036162">
    <property type="entry name" value="Resolvase-like_N_sf"/>
</dbReference>
<dbReference type="STRING" id="1618481.US54_C0030G0007"/>
<dbReference type="AlphaFoldDB" id="A0A0G0HGG5"/>
<protein>
    <submittedName>
        <fullName evidence="9">Resolvase</fullName>
    </submittedName>
</protein>
<dbReference type="InterPro" id="IPR011109">
    <property type="entry name" value="DNA_bind_recombinase_dom"/>
</dbReference>